<organism evidence="1 2">
    <name type="scientific">Dictyobacter kobayashii</name>
    <dbReference type="NCBI Taxonomy" id="2014872"/>
    <lineage>
        <taxon>Bacteria</taxon>
        <taxon>Bacillati</taxon>
        <taxon>Chloroflexota</taxon>
        <taxon>Ktedonobacteria</taxon>
        <taxon>Ktedonobacterales</taxon>
        <taxon>Dictyobacteraceae</taxon>
        <taxon>Dictyobacter</taxon>
    </lineage>
</organism>
<keyword evidence="2" id="KW-1185">Reference proteome</keyword>
<proteinExistence type="predicted"/>
<dbReference type="InterPro" id="IPR029063">
    <property type="entry name" value="SAM-dependent_MTases_sf"/>
</dbReference>
<dbReference type="AlphaFoldDB" id="A0A402AR48"/>
<name>A0A402AR48_9CHLR</name>
<sequence>MRDFQQPRTEFSDVDQALNPNIYIQLLDAQLDNPFTLQYKQHAQSLLELQPGLLVLDAGSGTGEDVRLCPPGRSRRTCDRAGF</sequence>
<dbReference type="EMBL" id="BIFS01000001">
    <property type="protein sequence ID" value="GCE21571.1"/>
    <property type="molecule type" value="Genomic_DNA"/>
</dbReference>
<dbReference type="SUPFAM" id="SSF53335">
    <property type="entry name" value="S-adenosyl-L-methionine-dependent methyltransferases"/>
    <property type="match status" value="1"/>
</dbReference>
<protein>
    <submittedName>
        <fullName evidence="1">Uncharacterized protein</fullName>
    </submittedName>
</protein>
<dbReference type="RefSeq" id="WP_161977675.1">
    <property type="nucleotide sequence ID" value="NZ_BIFS01000001.1"/>
</dbReference>
<accession>A0A402AR48</accession>
<comment type="caution">
    <text evidence="1">The sequence shown here is derived from an EMBL/GenBank/DDBJ whole genome shotgun (WGS) entry which is preliminary data.</text>
</comment>
<reference evidence="2" key="1">
    <citation type="submission" date="2018-12" db="EMBL/GenBank/DDBJ databases">
        <title>Tengunoibacter tsumagoiensis gen. nov., sp. nov., Dictyobacter kobayashii sp. nov., D. alpinus sp. nov., and D. joshuensis sp. nov. and description of Dictyobacteraceae fam. nov. within the order Ktedonobacterales isolated from Tengu-no-mugimeshi.</title>
        <authorList>
            <person name="Wang C.M."/>
            <person name="Zheng Y."/>
            <person name="Sakai Y."/>
            <person name="Toyoda A."/>
            <person name="Minakuchi Y."/>
            <person name="Abe K."/>
            <person name="Yokota A."/>
            <person name="Yabe S."/>
        </authorList>
    </citation>
    <scope>NUCLEOTIDE SEQUENCE [LARGE SCALE GENOMIC DNA]</scope>
    <source>
        <strain evidence="2">Uno11</strain>
    </source>
</reference>
<evidence type="ECO:0000313" key="1">
    <source>
        <dbReference type="EMBL" id="GCE21571.1"/>
    </source>
</evidence>
<gene>
    <name evidence="1" type="ORF">KDK_53710</name>
</gene>
<dbReference type="Proteomes" id="UP000287188">
    <property type="component" value="Unassembled WGS sequence"/>
</dbReference>
<evidence type="ECO:0000313" key="2">
    <source>
        <dbReference type="Proteomes" id="UP000287188"/>
    </source>
</evidence>